<keyword evidence="3" id="KW-1185">Reference proteome</keyword>
<evidence type="ECO:0000313" key="2">
    <source>
        <dbReference type="EMBL" id="KGP72210.1"/>
    </source>
</evidence>
<proteinExistence type="predicted"/>
<evidence type="ECO:0000259" key="1">
    <source>
        <dbReference type="SMART" id="SM00471"/>
    </source>
</evidence>
<dbReference type="EMBL" id="AVBF01000035">
    <property type="protein sequence ID" value="KGP72210.1"/>
    <property type="molecule type" value="Genomic_DNA"/>
</dbReference>
<dbReference type="Proteomes" id="UP000030147">
    <property type="component" value="Unassembled WGS sequence"/>
</dbReference>
<gene>
    <name evidence="2" type="ORF">N782_08285</name>
</gene>
<feature type="domain" description="HD/PDEase" evidence="1">
    <location>
        <begin position="19"/>
        <end position="150"/>
    </location>
</feature>
<dbReference type="SUPFAM" id="SSF109604">
    <property type="entry name" value="HD-domain/PDEase-like"/>
    <property type="match status" value="1"/>
</dbReference>
<dbReference type="Pfam" id="PF01966">
    <property type="entry name" value="HD"/>
    <property type="match status" value="1"/>
</dbReference>
<sequence length="182" mass="21023">MRDVTLVDIFKHHITRKYLRRSGVHHAVTAAFYAFELAVERGVQVDYAAKAALLHDIGHYEWYNNEGEWDYDDYRQNDIHAIKGAERAHKLLIRLGENRVAAKHISVSILLHTDSYLPFSLDGKQTALQEVVTLADNKDEQPKGLHHYKQMEISEAIRQLHQLDQKIDAYLINHNTDSELPS</sequence>
<organism evidence="2 3">
    <name type="scientific">Pontibacillus yanchengensis Y32</name>
    <dbReference type="NCBI Taxonomy" id="1385514"/>
    <lineage>
        <taxon>Bacteria</taxon>
        <taxon>Bacillati</taxon>
        <taxon>Bacillota</taxon>
        <taxon>Bacilli</taxon>
        <taxon>Bacillales</taxon>
        <taxon>Bacillaceae</taxon>
        <taxon>Pontibacillus</taxon>
    </lineage>
</organism>
<dbReference type="SMART" id="SM00471">
    <property type="entry name" value="HDc"/>
    <property type="match status" value="1"/>
</dbReference>
<dbReference type="InterPro" id="IPR006675">
    <property type="entry name" value="HDIG_dom"/>
</dbReference>
<dbReference type="AlphaFoldDB" id="A0A0A2TSI3"/>
<dbReference type="STRING" id="1385514.N782_08285"/>
<dbReference type="eggNOG" id="COG1418">
    <property type="taxonomic scope" value="Bacteria"/>
</dbReference>
<dbReference type="InterPro" id="IPR006674">
    <property type="entry name" value="HD_domain"/>
</dbReference>
<dbReference type="NCBIfam" id="TIGR00277">
    <property type="entry name" value="HDIG"/>
    <property type="match status" value="1"/>
</dbReference>
<comment type="caution">
    <text evidence="2">The sequence shown here is derived from an EMBL/GenBank/DDBJ whole genome shotgun (WGS) entry which is preliminary data.</text>
</comment>
<keyword evidence="2" id="KW-0378">Hydrolase</keyword>
<dbReference type="RefSeq" id="WP_036820628.1">
    <property type="nucleotide sequence ID" value="NZ_AVBF01000035.1"/>
</dbReference>
<name>A0A0A2TSI3_9BACI</name>
<accession>A0A0A2TSI3</accession>
<dbReference type="GO" id="GO:0016787">
    <property type="term" value="F:hydrolase activity"/>
    <property type="evidence" value="ECO:0007669"/>
    <property type="project" value="UniProtKB-KW"/>
</dbReference>
<dbReference type="OrthoDB" id="2352233at2"/>
<evidence type="ECO:0000313" key="3">
    <source>
        <dbReference type="Proteomes" id="UP000030147"/>
    </source>
</evidence>
<reference evidence="2 3" key="1">
    <citation type="journal article" date="2015" name="Stand. Genomic Sci.">
        <title>High quality draft genome sequence of the moderately halophilic bacterium Pontibacillus yanchengensis Y32(T) and comparison among Pontibacillus genomes.</title>
        <authorList>
            <person name="Huang J."/>
            <person name="Qiao Z.X."/>
            <person name="Tang J.W."/>
            <person name="Wang G."/>
        </authorList>
    </citation>
    <scope>NUCLEOTIDE SEQUENCE [LARGE SCALE GENOMIC DNA]</scope>
    <source>
        <strain evidence="2 3">Y32</strain>
    </source>
</reference>
<dbReference type="Gene3D" id="1.10.3210.10">
    <property type="entry name" value="Hypothetical protein af1432"/>
    <property type="match status" value="1"/>
</dbReference>
<protein>
    <submittedName>
        <fullName evidence="2">Phosphohydrolase</fullName>
    </submittedName>
</protein>
<dbReference type="CDD" id="cd00077">
    <property type="entry name" value="HDc"/>
    <property type="match status" value="1"/>
</dbReference>
<dbReference type="InterPro" id="IPR003607">
    <property type="entry name" value="HD/PDEase_dom"/>
</dbReference>